<dbReference type="EMBL" id="CAJVPW010015997">
    <property type="protein sequence ID" value="CAG8666401.1"/>
    <property type="molecule type" value="Genomic_DNA"/>
</dbReference>
<feature type="non-terminal residue" evidence="1">
    <location>
        <position position="1"/>
    </location>
</feature>
<name>A0ACA9NNT4_9GLOM</name>
<organism evidence="1 2">
    <name type="scientific">Cetraspora pellucida</name>
    <dbReference type="NCBI Taxonomy" id="1433469"/>
    <lineage>
        <taxon>Eukaryota</taxon>
        <taxon>Fungi</taxon>
        <taxon>Fungi incertae sedis</taxon>
        <taxon>Mucoromycota</taxon>
        <taxon>Glomeromycotina</taxon>
        <taxon>Glomeromycetes</taxon>
        <taxon>Diversisporales</taxon>
        <taxon>Gigasporaceae</taxon>
        <taxon>Cetraspora</taxon>
    </lineage>
</organism>
<proteinExistence type="predicted"/>
<gene>
    <name evidence="1" type="ORF">SPELUC_LOCUS9474</name>
</gene>
<evidence type="ECO:0000313" key="1">
    <source>
        <dbReference type="EMBL" id="CAG8666401.1"/>
    </source>
</evidence>
<comment type="caution">
    <text evidence="1">The sequence shown here is derived from an EMBL/GenBank/DDBJ whole genome shotgun (WGS) entry which is preliminary data.</text>
</comment>
<keyword evidence="2" id="KW-1185">Reference proteome</keyword>
<protein>
    <submittedName>
        <fullName evidence="1">4224_t:CDS:1</fullName>
    </submittedName>
</protein>
<dbReference type="Proteomes" id="UP000789366">
    <property type="component" value="Unassembled WGS sequence"/>
</dbReference>
<reference evidence="1" key="1">
    <citation type="submission" date="2021-06" db="EMBL/GenBank/DDBJ databases">
        <authorList>
            <person name="Kallberg Y."/>
            <person name="Tangrot J."/>
            <person name="Rosling A."/>
        </authorList>
    </citation>
    <scope>NUCLEOTIDE SEQUENCE</scope>
    <source>
        <strain evidence="1">28 12/20/2015</strain>
    </source>
</reference>
<sequence length="335" mass="37917">DTKSATFLNFKIMTSFLSYKTFIEEGDLVIAYMSRENMTPLIMDSKLTYNNKFGTFRHSDMIGKEYGTKMPSHNGRGFMYLLHPTPELWTLVVPHRTQILYMADISFITTYLDLKPGSIILESGTGSGSFSHSLARTIAPNGHLYTFEYHEERAKAARQDFEKHGLSDIITIECRDAYKDGFGITDLVHAVFLDLPAPWDAIASAKAAFKQNRIGKICCFSPCIEQVQRACVSLNKHGFVEIKMFECLIRNQEVHTIPIYTVKDAVSKIKVQQDKKRKRNEEESSDSKAAKSAKIKQDPPNLYVSKTPTEAKGHTSYLTFATFLPVLDDEVDKVN</sequence>
<evidence type="ECO:0000313" key="2">
    <source>
        <dbReference type="Proteomes" id="UP000789366"/>
    </source>
</evidence>
<accession>A0ACA9NNT4</accession>